<name>L0FYG4_ECHVK</name>
<dbReference type="AlphaFoldDB" id="L0FYG4"/>
<dbReference type="OrthoDB" id="1293445at2"/>
<reference evidence="3" key="1">
    <citation type="submission" date="2012-02" db="EMBL/GenBank/DDBJ databases">
        <title>The complete genome of Echinicola vietnamensis DSM 17526.</title>
        <authorList>
            <person name="Lucas S."/>
            <person name="Copeland A."/>
            <person name="Lapidus A."/>
            <person name="Glavina del Rio T."/>
            <person name="Dalin E."/>
            <person name="Tice H."/>
            <person name="Bruce D."/>
            <person name="Goodwin L."/>
            <person name="Pitluck S."/>
            <person name="Peters L."/>
            <person name="Ovchinnikova G."/>
            <person name="Teshima H."/>
            <person name="Kyrpides N."/>
            <person name="Mavromatis K."/>
            <person name="Ivanova N."/>
            <person name="Brettin T."/>
            <person name="Detter J.C."/>
            <person name="Han C."/>
            <person name="Larimer F."/>
            <person name="Land M."/>
            <person name="Hauser L."/>
            <person name="Markowitz V."/>
            <person name="Cheng J.-F."/>
            <person name="Hugenholtz P."/>
            <person name="Woyke T."/>
            <person name="Wu D."/>
            <person name="Brambilla E."/>
            <person name="Klenk H.-P."/>
            <person name="Eisen J.A."/>
        </authorList>
    </citation>
    <scope>NUCLEOTIDE SEQUENCE [LARGE SCALE GENOMIC DNA]</scope>
    <source>
        <strain evidence="3">DSM 17526 / LMG 23754 / KMM 6221</strain>
    </source>
</reference>
<dbReference type="Proteomes" id="UP000010796">
    <property type="component" value="Chromosome"/>
</dbReference>
<organism evidence="2 3">
    <name type="scientific">Echinicola vietnamensis (strain DSM 17526 / LMG 23754 / KMM 6221)</name>
    <dbReference type="NCBI Taxonomy" id="926556"/>
    <lineage>
        <taxon>Bacteria</taxon>
        <taxon>Pseudomonadati</taxon>
        <taxon>Bacteroidota</taxon>
        <taxon>Cytophagia</taxon>
        <taxon>Cytophagales</taxon>
        <taxon>Cyclobacteriaceae</taxon>
        <taxon>Echinicola</taxon>
    </lineage>
</organism>
<feature type="chain" id="PRO_5003942794" description="Arylsulfotransferase (ASST)" evidence="1">
    <location>
        <begin position="23"/>
        <end position="524"/>
    </location>
</feature>
<keyword evidence="1" id="KW-0732">Signal</keyword>
<evidence type="ECO:0000313" key="2">
    <source>
        <dbReference type="EMBL" id="AGA77806.1"/>
    </source>
</evidence>
<evidence type="ECO:0008006" key="4">
    <source>
        <dbReference type="Google" id="ProtNLM"/>
    </source>
</evidence>
<gene>
    <name evidence="2" type="ordered locus">Echvi_1541</name>
</gene>
<evidence type="ECO:0000256" key="1">
    <source>
        <dbReference type="SAM" id="SignalP"/>
    </source>
</evidence>
<dbReference type="HOGENOM" id="CLU_519476_0_0_10"/>
<dbReference type="PATRIC" id="fig|926556.3.peg.1635"/>
<dbReference type="eggNOG" id="ENOG502ZA6F">
    <property type="taxonomic scope" value="Bacteria"/>
</dbReference>
<dbReference type="STRING" id="926556.Echvi_1541"/>
<protein>
    <recommendedName>
        <fullName evidence="4">Arylsulfotransferase (ASST)</fullName>
    </recommendedName>
</protein>
<accession>L0FYG4</accession>
<proteinExistence type="predicted"/>
<feature type="signal peptide" evidence="1">
    <location>
        <begin position="1"/>
        <end position="22"/>
    </location>
</feature>
<dbReference type="EMBL" id="CP003346">
    <property type="protein sequence ID" value="AGA77806.1"/>
    <property type="molecule type" value="Genomic_DNA"/>
</dbReference>
<evidence type="ECO:0000313" key="3">
    <source>
        <dbReference type="Proteomes" id="UP000010796"/>
    </source>
</evidence>
<dbReference type="KEGG" id="evi:Echvi_1541"/>
<keyword evidence="3" id="KW-1185">Reference proteome</keyword>
<sequence>MKKKLIVFLIALLITAPLSMLSAQVNSNFQLHLGSQHFTKNNMMPHQIVANDPNGIYVTKIKLSDELRGRETFPVLEFYNNQMELRSFRQLQVIDTKRPVTFEQIMQIGGRLYCFYSTETENSHVLMADEINKSTLTLQQSPVTLQEIPARKNTSFNQPGFHLKLSEEGNFLLATFSQAGAKNNPDELNFTVFDQGLQAQWTHQLAATTKKEHYQVINYHLSNTGDLYVLKKEADSQKALEKFWQPLYQFGITAITGGGKHITELHPSIPGKHLTKMQIGTNKAAQLVCAGFYTDTEGHDAAGSYFLTFQDQQIAQKSFKPFAPILMMESEKATKEEKEEGLYAYRLNDLTFRSDGSVVLIAEQATQTAGFNPRTNFRTARTAFNTIAVVSVDPDGEVMWTEQIRKNQVSPEGYSFFSSYATAVLNDKVYLVFNDHPENLCEGICEPVHFNPKATQKDVLIAMVELDWHGNIKKEALPFSRDLHILTKPMACKQVSNHQMVVLGQYNKAYRMARLDFEKTFSYQ</sequence>
<dbReference type="RefSeq" id="WP_015265369.1">
    <property type="nucleotide sequence ID" value="NC_019904.1"/>
</dbReference>